<proteinExistence type="predicted"/>
<dbReference type="AlphaFoldDB" id="A0A348B275"/>
<dbReference type="GeneID" id="38666172"/>
<sequence>MGYRRTRFIAALAWFYGLSALKRGPIYVLSYMVSPLSLLFLIYVISRGTLVQYAVLGGLLGTVVGNSLTSIGDFAFLRLEIKLQDLVVATEAKPLDYLLGLTLGNLLFSAPGILTYIALGEVYRMFTPFNSLWTLLVVALIMMSSSSLSFLIASALKHVRYAWGLAGFLSVAFTIIPPLYYPASVLSSSMVDALMVIPSTPASLALQSQFGLWGGSYVLPTLILFLEAVVYPVLAVRFSRWREV</sequence>
<feature type="transmembrane region" description="Helical" evidence="1">
    <location>
        <begin position="131"/>
        <end position="155"/>
    </location>
</feature>
<dbReference type="EMBL" id="BMQS01000004">
    <property type="protein sequence ID" value="GGT90596.1"/>
    <property type="molecule type" value="Genomic_DNA"/>
</dbReference>
<reference evidence="4" key="2">
    <citation type="submission" date="2018-04" db="EMBL/GenBank/DDBJ databases">
        <title>Complete genome sequence of Sulfodiicoccus acidiphilus strain HS-1.</title>
        <authorList>
            <person name="Sakai H.D."/>
            <person name="Kurosawa N."/>
        </authorList>
    </citation>
    <scope>NUCLEOTIDE SEQUENCE [LARGE SCALE GENOMIC DNA]</scope>
    <source>
        <strain evidence="4">HS-1</strain>
    </source>
</reference>
<evidence type="ECO:0000313" key="3">
    <source>
        <dbReference type="EMBL" id="GGT90596.1"/>
    </source>
</evidence>
<dbReference type="PANTHER" id="PTHR43229">
    <property type="entry name" value="NODULATION PROTEIN J"/>
    <property type="match status" value="1"/>
</dbReference>
<keyword evidence="1" id="KW-0472">Membrane</keyword>
<dbReference type="RefSeq" id="WP_126449624.1">
    <property type="nucleotide sequence ID" value="NZ_AP018553.1"/>
</dbReference>
<feature type="transmembrane region" description="Helical" evidence="1">
    <location>
        <begin position="161"/>
        <end position="181"/>
    </location>
</feature>
<evidence type="ECO:0000313" key="4">
    <source>
        <dbReference type="Proteomes" id="UP000276741"/>
    </source>
</evidence>
<dbReference type="GO" id="GO:0005524">
    <property type="term" value="F:ATP binding"/>
    <property type="evidence" value="ECO:0007669"/>
    <property type="project" value="UniProtKB-KW"/>
</dbReference>
<dbReference type="OrthoDB" id="97972at2157"/>
<dbReference type="EMBL" id="AP018553">
    <property type="protein sequence ID" value="BBD72277.1"/>
    <property type="molecule type" value="Genomic_DNA"/>
</dbReference>
<dbReference type="KEGG" id="sacd:HS1genome_0666"/>
<feature type="transmembrane region" description="Helical" evidence="1">
    <location>
        <begin position="29"/>
        <end position="46"/>
    </location>
</feature>
<keyword evidence="4" id="KW-1185">Reference proteome</keyword>
<accession>A0A348B275</accession>
<gene>
    <name evidence="3" type="ORF">GCM10007116_05540</name>
    <name evidence="2" type="ORF">HS1genome_0666</name>
</gene>
<feature type="transmembrane region" description="Helical" evidence="1">
    <location>
        <begin position="97"/>
        <end position="119"/>
    </location>
</feature>
<dbReference type="PANTHER" id="PTHR43229:SF3">
    <property type="entry name" value="ABC-TYPE MULTIDRUG TRANSPORT SYSTEM, PERMEASE COMPONENT"/>
    <property type="match status" value="1"/>
</dbReference>
<keyword evidence="2" id="KW-0067">ATP-binding</keyword>
<feature type="transmembrane region" description="Helical" evidence="1">
    <location>
        <begin position="53"/>
        <end position="77"/>
    </location>
</feature>
<keyword evidence="1" id="KW-0812">Transmembrane</keyword>
<dbReference type="InterPro" id="IPR051784">
    <property type="entry name" value="Nod_factor_ABC_transporter"/>
</dbReference>
<name>A0A348B275_9CREN</name>
<reference evidence="3" key="4">
    <citation type="submission" date="2020-09" db="EMBL/GenBank/DDBJ databases">
        <authorList>
            <person name="Sun Q."/>
            <person name="Ohkuma M."/>
        </authorList>
    </citation>
    <scope>NUCLEOTIDE SEQUENCE</scope>
    <source>
        <strain evidence="3">JCM 31740</strain>
    </source>
</reference>
<reference evidence="3" key="1">
    <citation type="journal article" date="2014" name="Int. J. Syst. Evol. Microbiol.">
        <title>Complete genome sequence of Corynebacterium casei LMG S-19264T (=DSM 44701T), isolated from a smear-ripened cheese.</title>
        <authorList>
            <consortium name="US DOE Joint Genome Institute (JGI-PGF)"/>
            <person name="Walter F."/>
            <person name="Albersmeier A."/>
            <person name="Kalinowski J."/>
            <person name="Ruckert C."/>
        </authorList>
    </citation>
    <scope>NUCLEOTIDE SEQUENCE</scope>
    <source>
        <strain evidence="3">JCM 31740</strain>
    </source>
</reference>
<evidence type="ECO:0000256" key="1">
    <source>
        <dbReference type="SAM" id="Phobius"/>
    </source>
</evidence>
<evidence type="ECO:0000313" key="2">
    <source>
        <dbReference type="EMBL" id="BBD72277.1"/>
    </source>
</evidence>
<reference evidence="2" key="3">
    <citation type="journal article" date="2019" name="BMC Res. Notes">
        <title>Complete genome sequence of the Sulfodiicoccus acidiphilus strain HS-1T, the first crenarchaeon that lacks polB3, isolated from an acidic hot spring in Ohwaku-dani, Hakone, Japan.</title>
        <authorList>
            <person name="Sakai H.D."/>
            <person name="Kurosawa N."/>
        </authorList>
    </citation>
    <scope>NUCLEOTIDE SEQUENCE</scope>
    <source>
        <strain evidence="2">HS-1</strain>
    </source>
</reference>
<feature type="transmembrane region" description="Helical" evidence="1">
    <location>
        <begin position="217"/>
        <end position="238"/>
    </location>
</feature>
<keyword evidence="1" id="KW-1133">Transmembrane helix</keyword>
<protein>
    <submittedName>
        <fullName evidence="2">Daunorubicin ABC transporter ATP-binding protein</fullName>
    </submittedName>
</protein>
<dbReference type="Proteomes" id="UP000276741">
    <property type="component" value="Chromosome"/>
</dbReference>
<keyword evidence="2" id="KW-0547">Nucleotide-binding</keyword>
<dbReference type="Proteomes" id="UP000616143">
    <property type="component" value="Unassembled WGS sequence"/>
</dbReference>
<organism evidence="2 4">
    <name type="scientific">Sulfodiicoccus acidiphilus</name>
    <dbReference type="NCBI Taxonomy" id="1670455"/>
    <lineage>
        <taxon>Archaea</taxon>
        <taxon>Thermoproteota</taxon>
        <taxon>Thermoprotei</taxon>
        <taxon>Sulfolobales</taxon>
        <taxon>Sulfolobaceae</taxon>
        <taxon>Sulfodiicoccus</taxon>
    </lineage>
</organism>